<evidence type="ECO:0000313" key="15">
    <source>
        <dbReference type="Ensembl" id="ENSCCRP00020111945.1"/>
    </source>
</evidence>
<evidence type="ECO:0000256" key="11">
    <source>
        <dbReference type="SAM" id="MobiDB-lite"/>
    </source>
</evidence>
<dbReference type="InterPro" id="IPR032376">
    <property type="entry name" value="DOCK_N"/>
</dbReference>
<dbReference type="Gene3D" id="1.20.1270.350">
    <property type="entry name" value="Dedicator of cytokinesis N-terminal subdomain"/>
    <property type="match status" value="1"/>
</dbReference>
<dbReference type="SMART" id="SM00326">
    <property type="entry name" value="SH3"/>
    <property type="match status" value="1"/>
</dbReference>
<evidence type="ECO:0000256" key="1">
    <source>
        <dbReference type="ARBA" id="ARBA00004370"/>
    </source>
</evidence>
<sequence length="1615" mass="187317">MIVGLHACNCRYSPSKRTSIYNYDARSDEELSLQIGDTVPILETYQGWYRGYRLRRKSKKGVFPACYIHLKEATVEGNGSETVIPTEIPLIHEVTTTLREWAAIWRDLYVGDKREMFNTVRDMIYDLIEWRSQILSGTLPQDEMSELKQKVTSKMDYGNKYLDLDLVVRDKDGNILDPDLTSTISLFRAHETASKQIEARIQEEKSQKQNMDLSRQAKFASTPSFALFVTLKNVVCKIGEDAEVLMSLYDPIESKFISENYLVRWSSSGLVKDIDQLHNLRAVFTDLGNEDLKREKMSFVCQIVRVGRMELRDNNTKKLTSGLRRPFGVAVMDVTDIITGKMDDEDKQHFIPFQPLALDDAIRHRQLNISRFSPRVAGENDFLQTVINKVIAAKEVNHKGQGLWVTLKLLPGDIHQIRKDFPHLVDRSTAVARKMGFPEIIMPGDVRNDIYVTLVQGDFDKGSKTTPKNVEVTMSVHDEDGKKLENVIFPGAGDDGILEYKSVIYYQVKQPRWFETIKVAIPIEDVNRSHLRFTFKHRSSQDCKDKSEKNFALSFVKLMRYDGTTLRDGEHDLIVYKAEAKKLEDSSMYLSLASTKPEMEERNPSSGKNTQNLGSFSVSKDSFQILTLVCSTKLTQNVDLLGLLKWRSNTSLLQQNLRHLMKVEGGEVVKFLQDTLDALFNIMMENSDSETFDTLVFDALVFIIGLIADRKFHHFNPVLETYIRKHFSATLAYTKLTKVLKNYVDNAEKLTEQLLKALKALEYIFKFIVRSRVLFNQYVLPSHSDDFMESLRNLFASFNAMMNSSAEGTGGVKGAALKYVPTIVNDLKLGPTQWHVQIIMEKLLRTVNRTVISMGRDSTLIGSFVACMTGTLRQMDDYHYTHLISTFGKMRTDVVDFLMETFIMFKDLIGKNVSPADWVIMNMMQNKVFLRAINQYAAVLSKKFLDQTNFELQLWNNYFHLAVAFLTQESLQLENFSSDKRAKIFQKYQDMRRQIGFEIRDMWYNLGPHKIKFIPEMVGPILEMTLVPEIELRKATIPIFFDMMQCEFHFRRCFQTFENEIITKLDHEVEGGRGDEQYKILFQKILLEHCRKHKYLAKTGETFVTLVVRLLERLLDYRTIMHDENKENRMSCTVNVLNFYKEIEREEMYIRYLYKLCDLHKECDNYTEAGYTLLLHAKLLKWSEEACAAHLTQRDGYQATTQCQLKDQLYQEIIKYFDKGKMWEEAIILGKELAEQYENEMFDFEQLSALLRKQAQFYENIVKVIRPKPDYFAVGYYGLGFPSFLRNKMFIYRGKEYERREDFEARLLTQFPNAEKMKTTTPPSEDIRSSSGQYIQCFTVKPILELPPKFQNKPVSEQIVSFYTVNEVQKYQYSRPVRKGEKDPDNEFANMWIERTTFVTAYKLPGILRWFEVLSVSAEEISPLENAMETMQLTNEKINNMVQRHLNDPSLPINPLSMLLNGIVDPAVMGGFTNYEKAFFTEKYIQEHPNDQEKIEKLKDLIAWQIPNLAEGVRIHGEKVTEALRPFHERLEACFKQLKEKVEKQYGVRTLITMNCYTYSLSDLCVACLSAFVFVGSWLPLLVSSSLSWDLVSSCSLGNTMHYFFNMLLYKDKLL</sequence>
<keyword evidence="3 8" id="KW-0728">SH3 domain</keyword>
<keyword evidence="7" id="KW-0472">Membrane</keyword>
<dbReference type="FunFam" id="2.60.40.150:FF:000044">
    <property type="entry name" value="dedicator of cytokinesis protein 1"/>
    <property type="match status" value="1"/>
</dbReference>
<dbReference type="FunFam" id="1.25.40.410:FF:000004">
    <property type="entry name" value="Dedicator of cytokinesis protein 1"/>
    <property type="match status" value="1"/>
</dbReference>
<feature type="domain" description="DOCKER" evidence="14">
    <location>
        <begin position="1140"/>
        <end position="1551"/>
    </location>
</feature>
<evidence type="ECO:0000256" key="2">
    <source>
        <dbReference type="ARBA" id="ARBA00004496"/>
    </source>
</evidence>
<dbReference type="InterPro" id="IPR027357">
    <property type="entry name" value="DOCKER_dom"/>
</dbReference>
<dbReference type="GO" id="GO:0016477">
    <property type="term" value="P:cell migration"/>
    <property type="evidence" value="ECO:0007669"/>
    <property type="project" value="TreeGrafter"/>
</dbReference>
<dbReference type="InterPro" id="IPR046773">
    <property type="entry name" value="DOCKER_Lobe_C"/>
</dbReference>
<dbReference type="FunFam" id="1.20.58.740:FF:000004">
    <property type="entry name" value="Dedicator of cytokinesis protein 1"/>
    <property type="match status" value="1"/>
</dbReference>
<evidence type="ECO:0000256" key="9">
    <source>
        <dbReference type="PROSITE-ProRule" id="PRU00983"/>
    </source>
</evidence>
<dbReference type="Ensembl" id="ENSCCRT00020122210.1">
    <property type="protein sequence ID" value="ENSCCRP00020111945.1"/>
    <property type="gene ID" value="ENSCCRG00020042814.1"/>
</dbReference>
<dbReference type="GO" id="GO:0007264">
    <property type="term" value="P:small GTPase-mediated signal transduction"/>
    <property type="evidence" value="ECO:0007669"/>
    <property type="project" value="InterPro"/>
</dbReference>
<dbReference type="InterPro" id="IPR056372">
    <property type="entry name" value="TPR_DOCK"/>
</dbReference>
<dbReference type="InterPro" id="IPR001452">
    <property type="entry name" value="SH3_domain"/>
</dbReference>
<dbReference type="PROSITE" id="PS51650">
    <property type="entry name" value="C2_DOCK"/>
    <property type="match status" value="1"/>
</dbReference>
<dbReference type="Gene3D" id="1.25.40.410">
    <property type="match status" value="1"/>
</dbReference>
<dbReference type="Gene3D" id="1.20.58.740">
    <property type="match status" value="1"/>
</dbReference>
<feature type="region of interest" description="Disordered" evidence="11">
    <location>
        <begin position="594"/>
        <end position="613"/>
    </location>
</feature>
<dbReference type="InterPro" id="IPR046769">
    <property type="entry name" value="DOCKER_Lobe_A"/>
</dbReference>
<dbReference type="Gene3D" id="2.60.40.150">
    <property type="entry name" value="C2 domain"/>
    <property type="match status" value="1"/>
</dbReference>
<dbReference type="PROSITE" id="PS51651">
    <property type="entry name" value="DOCKER"/>
    <property type="match status" value="1"/>
</dbReference>
<organism evidence="15 16">
    <name type="scientific">Cyprinus carpio</name>
    <name type="common">Common carp</name>
    <dbReference type="NCBI Taxonomy" id="7962"/>
    <lineage>
        <taxon>Eukaryota</taxon>
        <taxon>Metazoa</taxon>
        <taxon>Chordata</taxon>
        <taxon>Craniata</taxon>
        <taxon>Vertebrata</taxon>
        <taxon>Euteleostomi</taxon>
        <taxon>Actinopterygii</taxon>
        <taxon>Neopterygii</taxon>
        <taxon>Teleostei</taxon>
        <taxon>Ostariophysi</taxon>
        <taxon>Cypriniformes</taxon>
        <taxon>Cyprinidae</taxon>
        <taxon>Cyprininae</taxon>
        <taxon>Cyprinus</taxon>
    </lineage>
</organism>
<dbReference type="InterPro" id="IPR043161">
    <property type="entry name" value="DOCK_C_lobe_A"/>
</dbReference>
<dbReference type="GO" id="GO:0005085">
    <property type="term" value="F:guanyl-nucleotide exchange factor activity"/>
    <property type="evidence" value="ECO:0007669"/>
    <property type="project" value="UniProtKB-KW"/>
</dbReference>
<dbReference type="InterPro" id="IPR042455">
    <property type="entry name" value="DOCK_N_sub1"/>
</dbReference>
<dbReference type="InterPro" id="IPR036028">
    <property type="entry name" value="SH3-like_dom_sf"/>
</dbReference>
<accession>A0A8C2KSL0</accession>
<keyword evidence="4" id="KW-0963">Cytoplasm</keyword>
<feature type="compositionally biased region" description="Polar residues" evidence="11">
    <location>
        <begin position="604"/>
        <end position="613"/>
    </location>
</feature>
<evidence type="ECO:0000256" key="3">
    <source>
        <dbReference type="ARBA" id="ARBA00022443"/>
    </source>
</evidence>
<dbReference type="GO" id="GO:0031267">
    <property type="term" value="F:small GTPase binding"/>
    <property type="evidence" value="ECO:0007669"/>
    <property type="project" value="TreeGrafter"/>
</dbReference>
<comment type="similarity">
    <text evidence="9">Belongs to the DOCK family.</text>
</comment>
<dbReference type="Pfam" id="PF14429">
    <property type="entry name" value="DOCK-C2"/>
    <property type="match status" value="1"/>
</dbReference>
<evidence type="ECO:0000256" key="10">
    <source>
        <dbReference type="SAM" id="Coils"/>
    </source>
</evidence>
<evidence type="ECO:0000256" key="8">
    <source>
        <dbReference type="PROSITE-ProRule" id="PRU00192"/>
    </source>
</evidence>
<evidence type="ECO:0000313" key="16">
    <source>
        <dbReference type="Proteomes" id="UP000694701"/>
    </source>
</evidence>
<feature type="coiled-coil region" evidence="10">
    <location>
        <begin position="733"/>
        <end position="760"/>
    </location>
</feature>
<dbReference type="GO" id="GO:0005737">
    <property type="term" value="C:cytoplasm"/>
    <property type="evidence" value="ECO:0007669"/>
    <property type="project" value="UniProtKB-SubCell"/>
</dbReference>
<dbReference type="InterPro" id="IPR047026">
    <property type="entry name" value="DOCK1_C2"/>
</dbReference>
<dbReference type="Pfam" id="PF00018">
    <property type="entry name" value="SH3_1"/>
    <property type="match status" value="1"/>
</dbReference>
<dbReference type="CDD" id="cd08694">
    <property type="entry name" value="C2_Dock-A"/>
    <property type="match status" value="1"/>
</dbReference>
<evidence type="ECO:0000256" key="4">
    <source>
        <dbReference type="ARBA" id="ARBA00022490"/>
    </source>
</evidence>
<feature type="domain" description="C2 DOCK-type" evidence="13">
    <location>
        <begin position="447"/>
        <end position="630"/>
    </location>
</feature>
<proteinExistence type="inferred from homology"/>
<keyword evidence="5" id="KW-0597">Phosphoprotein</keyword>
<comment type="subcellular location">
    <subcellularLocation>
        <location evidence="2">Cytoplasm</location>
    </subcellularLocation>
    <subcellularLocation>
        <location evidence="1">Membrane</location>
    </subcellularLocation>
</comment>
<dbReference type="PANTHER" id="PTHR45653:SF1">
    <property type="entry name" value="DEDICATOR OF CYTOKINESIS PROTEIN 1"/>
    <property type="match status" value="1"/>
</dbReference>
<dbReference type="Pfam" id="PF23554">
    <property type="entry name" value="TPR_DOCK"/>
    <property type="match status" value="2"/>
</dbReference>
<dbReference type="InterPro" id="IPR027007">
    <property type="entry name" value="C2_DOCK-type_domain"/>
</dbReference>
<evidence type="ECO:0000259" key="12">
    <source>
        <dbReference type="PROSITE" id="PS50002"/>
    </source>
</evidence>
<evidence type="ECO:0000259" key="14">
    <source>
        <dbReference type="PROSITE" id="PS51651"/>
    </source>
</evidence>
<dbReference type="Pfam" id="PF20422">
    <property type="entry name" value="DHR-2_Lobe_B"/>
    <property type="match status" value="1"/>
</dbReference>
<dbReference type="GO" id="GO:0005886">
    <property type="term" value="C:plasma membrane"/>
    <property type="evidence" value="ECO:0007669"/>
    <property type="project" value="TreeGrafter"/>
</dbReference>
<name>A0A8C2KSL0_CYPCA</name>
<dbReference type="PANTHER" id="PTHR45653">
    <property type="entry name" value="DEDICATOR OF CYTOKINESIS"/>
    <property type="match status" value="1"/>
</dbReference>
<keyword evidence="10" id="KW-0175">Coiled coil</keyword>
<dbReference type="SUPFAM" id="SSF48371">
    <property type="entry name" value="ARM repeat"/>
    <property type="match status" value="1"/>
</dbReference>
<dbReference type="SUPFAM" id="SSF50044">
    <property type="entry name" value="SH3-domain"/>
    <property type="match status" value="1"/>
</dbReference>
<reference evidence="15" key="1">
    <citation type="submission" date="2025-08" db="UniProtKB">
        <authorList>
            <consortium name="Ensembl"/>
        </authorList>
    </citation>
    <scope>IDENTIFICATION</scope>
</reference>
<feature type="domain" description="SH3" evidence="12">
    <location>
        <begin position="12"/>
        <end position="73"/>
    </location>
</feature>
<evidence type="ECO:0000256" key="5">
    <source>
        <dbReference type="ARBA" id="ARBA00022553"/>
    </source>
</evidence>
<dbReference type="Gene3D" id="2.30.30.40">
    <property type="entry name" value="SH3 Domains"/>
    <property type="match status" value="1"/>
</dbReference>
<evidence type="ECO:0000256" key="7">
    <source>
        <dbReference type="ARBA" id="ARBA00023136"/>
    </source>
</evidence>
<dbReference type="Pfam" id="PF20421">
    <property type="entry name" value="DHR-2_Lobe_C"/>
    <property type="match status" value="1"/>
</dbReference>
<dbReference type="Proteomes" id="UP000694701">
    <property type="component" value="Unplaced"/>
</dbReference>
<dbReference type="PROSITE" id="PS50002">
    <property type="entry name" value="SH3"/>
    <property type="match status" value="1"/>
</dbReference>
<protein>
    <submittedName>
        <fullName evidence="15">Dedicator of cytokinesis 1</fullName>
    </submittedName>
</protein>
<dbReference type="Pfam" id="PF16172">
    <property type="entry name" value="DOCK_N"/>
    <property type="match status" value="1"/>
</dbReference>
<evidence type="ECO:0000259" key="13">
    <source>
        <dbReference type="PROSITE" id="PS51650"/>
    </source>
</evidence>
<dbReference type="InterPro" id="IPR026791">
    <property type="entry name" value="DOCK"/>
</dbReference>
<dbReference type="GO" id="GO:0007520">
    <property type="term" value="P:myoblast fusion"/>
    <property type="evidence" value="ECO:0007669"/>
    <property type="project" value="TreeGrafter"/>
</dbReference>
<dbReference type="FunFam" id="1.20.1270.350:FF:000001">
    <property type="entry name" value="dedicator of cytokinesis protein 4"/>
    <property type="match status" value="1"/>
</dbReference>
<dbReference type="Pfam" id="PF06920">
    <property type="entry name" value="DHR-2_Lobe_A"/>
    <property type="match status" value="1"/>
</dbReference>
<keyword evidence="6" id="KW-0344">Guanine-nucleotide releasing factor</keyword>
<dbReference type="InterPro" id="IPR046770">
    <property type="entry name" value="DOCKER_Lobe_B"/>
</dbReference>
<dbReference type="InterPro" id="IPR035892">
    <property type="entry name" value="C2_domain_sf"/>
</dbReference>
<dbReference type="InterPro" id="IPR043162">
    <property type="entry name" value="DOCK_C_lobe_C"/>
</dbReference>
<dbReference type="InterPro" id="IPR016024">
    <property type="entry name" value="ARM-type_fold"/>
</dbReference>
<evidence type="ECO:0000256" key="6">
    <source>
        <dbReference type="ARBA" id="ARBA00022658"/>
    </source>
</evidence>